<keyword evidence="1 3" id="KW-0489">Methyltransferase</keyword>
<gene>
    <name evidence="5" type="ORF">GHK62_27585</name>
</gene>
<dbReference type="InterPro" id="IPR036589">
    <property type="entry name" value="HCY_dom_sf"/>
</dbReference>
<reference evidence="5 6" key="1">
    <citation type="journal article" date="2013" name="Genome Biol.">
        <title>Comparative genomics of the core and accessory genomes of 48 Sinorhizobium strains comprising five genospecies.</title>
        <authorList>
            <person name="Sugawara M."/>
            <person name="Epstein B."/>
            <person name="Badgley B.D."/>
            <person name="Unno T."/>
            <person name="Xu L."/>
            <person name="Reese J."/>
            <person name="Gyaneshwar P."/>
            <person name="Denny R."/>
            <person name="Mudge J."/>
            <person name="Bharti A.K."/>
            <person name="Farmer A.D."/>
            <person name="May G.D."/>
            <person name="Woodward J.E."/>
            <person name="Medigue C."/>
            <person name="Vallenet D."/>
            <person name="Lajus A."/>
            <person name="Rouy Z."/>
            <person name="Martinez-Vaz B."/>
            <person name="Tiffin P."/>
            <person name="Young N.D."/>
            <person name="Sadowsky M.J."/>
        </authorList>
    </citation>
    <scope>NUCLEOTIDE SEQUENCE [LARGE SCALE GENOMIC DNA]</scope>
    <source>
        <strain evidence="5 6">USDA4894</strain>
    </source>
</reference>
<dbReference type="AlphaFoldDB" id="A0A6N7LNX3"/>
<comment type="cofactor">
    <cofactor evidence="3">
        <name>Zn(2+)</name>
        <dbReference type="ChEBI" id="CHEBI:29105"/>
    </cofactor>
</comment>
<name>A0A6N7LNX3_SINTE</name>
<evidence type="ECO:0000259" key="4">
    <source>
        <dbReference type="PROSITE" id="PS50970"/>
    </source>
</evidence>
<evidence type="ECO:0000313" key="6">
    <source>
        <dbReference type="Proteomes" id="UP000439983"/>
    </source>
</evidence>
<dbReference type="InterPro" id="IPR003726">
    <property type="entry name" value="HCY_dom"/>
</dbReference>
<comment type="caution">
    <text evidence="5">The sequence shown here is derived from an EMBL/GenBank/DDBJ whole genome shotgun (WGS) entry which is preliminary data.</text>
</comment>
<keyword evidence="3" id="KW-0862">Zinc</keyword>
<keyword evidence="6" id="KW-1185">Reference proteome</keyword>
<feature type="binding site" evidence="3">
    <location>
        <position position="299"/>
    </location>
    <ligand>
        <name>Zn(2+)</name>
        <dbReference type="ChEBI" id="CHEBI:29105"/>
    </ligand>
</feature>
<accession>A0A6N7LNX3</accession>
<dbReference type="Proteomes" id="UP000439983">
    <property type="component" value="Unassembled WGS sequence"/>
</dbReference>
<feature type="binding site" evidence="3">
    <location>
        <position position="230"/>
    </location>
    <ligand>
        <name>Zn(2+)</name>
        <dbReference type="ChEBI" id="CHEBI:29105"/>
    </ligand>
</feature>
<feature type="domain" description="Hcy-binding" evidence="4">
    <location>
        <begin position="8"/>
        <end position="314"/>
    </location>
</feature>
<organism evidence="5 6">
    <name type="scientific">Sinorhizobium terangae</name>
    <dbReference type="NCBI Taxonomy" id="110322"/>
    <lineage>
        <taxon>Bacteria</taxon>
        <taxon>Pseudomonadati</taxon>
        <taxon>Pseudomonadota</taxon>
        <taxon>Alphaproteobacteria</taxon>
        <taxon>Hyphomicrobiales</taxon>
        <taxon>Rhizobiaceae</taxon>
        <taxon>Sinorhizobium/Ensifer group</taxon>
        <taxon>Sinorhizobium</taxon>
    </lineage>
</organism>
<evidence type="ECO:0000256" key="3">
    <source>
        <dbReference type="PROSITE-ProRule" id="PRU00333"/>
    </source>
</evidence>
<evidence type="ECO:0000256" key="1">
    <source>
        <dbReference type="ARBA" id="ARBA00022603"/>
    </source>
</evidence>
<dbReference type="GO" id="GO:0046872">
    <property type="term" value="F:metal ion binding"/>
    <property type="evidence" value="ECO:0007669"/>
    <property type="project" value="UniProtKB-KW"/>
</dbReference>
<evidence type="ECO:0000313" key="5">
    <source>
        <dbReference type="EMBL" id="MQX18354.1"/>
    </source>
</evidence>
<dbReference type="Pfam" id="PF02574">
    <property type="entry name" value="S-methyl_trans"/>
    <property type="match status" value="1"/>
</dbReference>
<dbReference type="PANTHER" id="PTHR11103">
    <property type="entry name" value="SLR1189 PROTEIN"/>
    <property type="match status" value="1"/>
</dbReference>
<dbReference type="GO" id="GO:0008168">
    <property type="term" value="F:methyltransferase activity"/>
    <property type="evidence" value="ECO:0007669"/>
    <property type="project" value="UniProtKB-UniRule"/>
</dbReference>
<feature type="binding site" evidence="3">
    <location>
        <position position="300"/>
    </location>
    <ligand>
        <name>Zn(2+)</name>
        <dbReference type="ChEBI" id="CHEBI:29105"/>
    </ligand>
</feature>
<keyword evidence="3" id="KW-0479">Metal-binding</keyword>
<dbReference type="OrthoDB" id="9803687at2"/>
<protein>
    <submittedName>
        <fullName evidence="5">Homocysteine methyltransferase</fullName>
    </submittedName>
</protein>
<dbReference type="PANTHER" id="PTHR11103:SF18">
    <property type="entry name" value="SLR1189 PROTEIN"/>
    <property type="match status" value="1"/>
</dbReference>
<sequence>MEQEMAKYRENLPLLNGGTFLSDGGMETTLIFHDGFELPHFASFVLLSSAEGRRKLLQYYTHYLDIARRHNTGFILDTATWRANADWGEKLGYDADALATANRDAVYLLTELRDQYERPQAPIVLNGAIGPRGDGYKAGRMSADEAEDYHAAQIATFAASEADLVSGVTLNNVNEGIGIARAARRYGMPCAISFTVETDGRLVTGQSLQDAIETVDAETNGYPHYYMINCAHPSHFDGALDQGQAWVKRIGGIRANASMMSHAELDESETLDAGDPADLARRYRSLTGRLPQLRVLGGCCGTDHRHIAAICEACLPRTALSA</sequence>
<dbReference type="SUPFAM" id="SSF82282">
    <property type="entry name" value="Homocysteine S-methyltransferase"/>
    <property type="match status" value="1"/>
</dbReference>
<dbReference type="GO" id="GO:0032259">
    <property type="term" value="P:methylation"/>
    <property type="evidence" value="ECO:0007669"/>
    <property type="project" value="UniProtKB-KW"/>
</dbReference>
<dbReference type="EMBL" id="WITC01000120">
    <property type="protein sequence ID" value="MQX18354.1"/>
    <property type="molecule type" value="Genomic_DNA"/>
</dbReference>
<proteinExistence type="predicted"/>
<evidence type="ECO:0000256" key="2">
    <source>
        <dbReference type="ARBA" id="ARBA00022679"/>
    </source>
</evidence>
<dbReference type="Gene3D" id="3.20.20.330">
    <property type="entry name" value="Homocysteine-binding-like domain"/>
    <property type="match status" value="1"/>
</dbReference>
<keyword evidence="2 3" id="KW-0808">Transferase</keyword>
<dbReference type="PROSITE" id="PS50970">
    <property type="entry name" value="HCY"/>
    <property type="match status" value="1"/>
</dbReference>